<feature type="domain" description="M23ase beta-sheet core" evidence="3">
    <location>
        <begin position="45"/>
        <end position="151"/>
    </location>
</feature>
<dbReference type="Pfam" id="PF01551">
    <property type="entry name" value="Peptidase_M23"/>
    <property type="match status" value="1"/>
</dbReference>
<dbReference type="Proteomes" id="UP000594363">
    <property type="component" value="Segment"/>
</dbReference>
<dbReference type="PANTHER" id="PTHR21666">
    <property type="entry name" value="PEPTIDASE-RELATED"/>
    <property type="match status" value="1"/>
</dbReference>
<dbReference type="InterPro" id="IPR050570">
    <property type="entry name" value="Cell_wall_metabolism_enzyme"/>
</dbReference>
<dbReference type="GO" id="GO:0004222">
    <property type="term" value="F:metalloendopeptidase activity"/>
    <property type="evidence" value="ECO:0007669"/>
    <property type="project" value="TreeGrafter"/>
</dbReference>
<evidence type="ECO:0000256" key="2">
    <source>
        <dbReference type="ARBA" id="ARBA00022638"/>
    </source>
</evidence>
<keyword evidence="2" id="KW-0081">Bacteriolytic enzyme</keyword>
<dbReference type="GO" id="GO:0042742">
    <property type="term" value="P:defense response to bacterium"/>
    <property type="evidence" value="ECO:0007669"/>
    <property type="project" value="UniProtKB-KW"/>
</dbReference>
<organism evidence="4 5">
    <name type="scientific">Arthrobacter phage Jinkies</name>
    <dbReference type="NCBI Taxonomy" id="2743903"/>
    <lineage>
        <taxon>Viruses</taxon>
        <taxon>Duplodnaviria</taxon>
        <taxon>Heunggongvirae</taxon>
        <taxon>Uroviricota</taxon>
        <taxon>Caudoviricetes</taxon>
        <taxon>Berryhillviridae</taxon>
        <taxon>Jinkiesvirus</taxon>
        <taxon>Jinkiesvirus jinkies</taxon>
    </lineage>
</organism>
<dbReference type="SUPFAM" id="SSF51261">
    <property type="entry name" value="Duplicated hybrid motif"/>
    <property type="match status" value="1"/>
</dbReference>
<dbReference type="InterPro" id="IPR011055">
    <property type="entry name" value="Dup_hybrid_motif"/>
</dbReference>
<evidence type="ECO:0000259" key="3">
    <source>
        <dbReference type="Pfam" id="PF01551"/>
    </source>
</evidence>
<reference evidence="4 5" key="1">
    <citation type="submission" date="2020-05" db="EMBL/GenBank/DDBJ databases">
        <authorList>
            <person name="Bohanan V.A."/>
            <person name="Brazelton B.R."/>
            <person name="Coffey L.M."/>
            <person name="Donovan A.R."/>
            <person name="Gales A.C."/>
            <person name="Glasscock A.J."/>
            <person name="Grill M."/>
            <person name="Harper M.C."/>
            <person name="Hollowell C.E."/>
            <person name="Liu T.Y."/>
            <person name="Mansour C."/>
            <person name="McDowell A.D."/>
            <person name="Miller T.E."/>
            <person name="Nash A.G."/>
            <person name="Seo J."/>
            <person name="Sherman Z.A."/>
            <person name="Albert R.M."/>
            <person name="Ayala A."/>
            <person name="Monti D.L."/>
            <person name="Garlena R.A."/>
            <person name="Russell D.A."/>
            <person name="Pope W.H."/>
            <person name="Jacobs-Sera D."/>
            <person name="Hatfull G.F."/>
        </authorList>
    </citation>
    <scope>NUCLEOTIDE SEQUENCE [LARGE SCALE GENOMIC DNA]</scope>
</reference>
<evidence type="ECO:0000313" key="4">
    <source>
        <dbReference type="EMBL" id="QKY78978.1"/>
    </source>
</evidence>
<sequence length="270" mass="28636">MRPVDVKYPVSQGFGSGATQGVDPYGDDPMAELVRLYGNYQPFGHAGMDIACPVGTPVYAMSSGLVLWADWGTNLPGDDSGAGWASRWYLYKGFPGIVTVIQHPWGIGVYAHLSSNDAAPAGTVVKEGQLIGYSGNTGGVAPHLHVEALINLSYVTAGALIYGRTDPAPFFGRLTPQSTGTTAQAKGFLMALSDKQQTDLYNRIIRYVDSPVSAVPKKVWGITILRGGKKVSALQELADAKTLIQKQQATIDALTAVVKAQQAPVQAVTK</sequence>
<accession>A0A7S5WS12</accession>
<proteinExistence type="predicted"/>
<name>A0A7S5WS12_9CAUD</name>
<dbReference type="CDD" id="cd12797">
    <property type="entry name" value="M23_peptidase"/>
    <property type="match status" value="1"/>
</dbReference>
<dbReference type="EMBL" id="MT498043">
    <property type="protein sequence ID" value="QKY78978.1"/>
    <property type="molecule type" value="Genomic_DNA"/>
</dbReference>
<dbReference type="PANTHER" id="PTHR21666:SF270">
    <property type="entry name" value="MUREIN HYDROLASE ACTIVATOR ENVC"/>
    <property type="match status" value="1"/>
</dbReference>
<keyword evidence="1" id="KW-0929">Antimicrobial</keyword>
<keyword evidence="5" id="KW-1185">Reference proteome</keyword>
<dbReference type="Gene3D" id="2.70.70.10">
    <property type="entry name" value="Glucose Permease (Domain IIA)"/>
    <property type="match status" value="1"/>
</dbReference>
<evidence type="ECO:0000256" key="1">
    <source>
        <dbReference type="ARBA" id="ARBA00022529"/>
    </source>
</evidence>
<evidence type="ECO:0000313" key="5">
    <source>
        <dbReference type="Proteomes" id="UP000594363"/>
    </source>
</evidence>
<gene>
    <name evidence="4" type="primary">30</name>
    <name evidence="4" type="ORF">Jinkies_30</name>
</gene>
<dbReference type="InterPro" id="IPR016047">
    <property type="entry name" value="M23ase_b-sheet_dom"/>
</dbReference>
<protein>
    <submittedName>
        <fullName evidence="4">Lysin A</fullName>
    </submittedName>
</protein>
<dbReference type="GO" id="GO:0031640">
    <property type="term" value="P:killing of cells of another organism"/>
    <property type="evidence" value="ECO:0007669"/>
    <property type="project" value="UniProtKB-KW"/>
</dbReference>